<evidence type="ECO:0000313" key="2">
    <source>
        <dbReference type="Proteomes" id="UP000887565"/>
    </source>
</evidence>
<dbReference type="AlphaFoldDB" id="A0A915HXA6"/>
<reference evidence="3" key="1">
    <citation type="submission" date="2022-11" db="UniProtKB">
        <authorList>
            <consortium name="WormBaseParasite"/>
        </authorList>
    </citation>
    <scope>IDENTIFICATION</scope>
</reference>
<feature type="region of interest" description="Disordered" evidence="1">
    <location>
        <begin position="109"/>
        <end position="128"/>
    </location>
</feature>
<keyword evidence="2" id="KW-1185">Reference proteome</keyword>
<evidence type="ECO:0000313" key="3">
    <source>
        <dbReference type="WBParaSite" id="nRc.2.0.1.t06063-RA"/>
    </source>
</evidence>
<feature type="compositionally biased region" description="Polar residues" evidence="1">
    <location>
        <begin position="235"/>
        <end position="246"/>
    </location>
</feature>
<protein>
    <submittedName>
        <fullName evidence="3">Reverse transcriptase domain-containing protein</fullName>
    </submittedName>
</protein>
<dbReference type="WBParaSite" id="nRc.2.0.1.t06063-RA">
    <property type="protein sequence ID" value="nRc.2.0.1.t06063-RA"/>
    <property type="gene ID" value="nRc.2.0.1.g06063"/>
</dbReference>
<sequence>MLIQSFSKKPLNIGGVILEVNTISTRNEHQSSEAGDTLKQLNTAAARITNNVPTIQTTDQIIGALSDQFQAQQLDIQGKIQEQIQAMKAHFSALAEQMQQLISTTTTVAAAGNNPPTPRPPPATSQFHSQERRDIYITNDTFWETELALAYGHPLAPIKPKAPSPPISGKIKVADGAIIIAHSPVVITMESTFGEHMIKCVILDKHSNDQCIIGTDSLTSRIMYISRCPKNQNTGRKATAQSNCPSRPTEEIVSQCRS</sequence>
<evidence type="ECO:0000256" key="1">
    <source>
        <dbReference type="SAM" id="MobiDB-lite"/>
    </source>
</evidence>
<name>A0A915HXA6_ROMCU</name>
<feature type="region of interest" description="Disordered" evidence="1">
    <location>
        <begin position="235"/>
        <end position="258"/>
    </location>
</feature>
<organism evidence="2 3">
    <name type="scientific">Romanomermis culicivorax</name>
    <name type="common">Nematode worm</name>
    <dbReference type="NCBI Taxonomy" id="13658"/>
    <lineage>
        <taxon>Eukaryota</taxon>
        <taxon>Metazoa</taxon>
        <taxon>Ecdysozoa</taxon>
        <taxon>Nematoda</taxon>
        <taxon>Enoplea</taxon>
        <taxon>Dorylaimia</taxon>
        <taxon>Mermithida</taxon>
        <taxon>Mermithoidea</taxon>
        <taxon>Mermithidae</taxon>
        <taxon>Romanomermis</taxon>
    </lineage>
</organism>
<dbReference type="Proteomes" id="UP000887565">
    <property type="component" value="Unplaced"/>
</dbReference>
<proteinExistence type="predicted"/>
<accession>A0A915HXA6</accession>